<protein>
    <recommendedName>
        <fullName evidence="3">MBL fold metallo-hydrolase</fullName>
    </recommendedName>
</protein>
<dbReference type="RefSeq" id="WP_161019537.1">
    <property type="nucleotide sequence ID" value="NZ_WWCP01000011.1"/>
</dbReference>
<evidence type="ECO:0000313" key="1">
    <source>
        <dbReference type="EMBL" id="MYM82582.1"/>
    </source>
</evidence>
<name>A0A6L8MKZ1_9BURK</name>
<dbReference type="EMBL" id="WWCP01000011">
    <property type="protein sequence ID" value="MYM82582.1"/>
    <property type="molecule type" value="Genomic_DNA"/>
</dbReference>
<reference evidence="1 2" key="1">
    <citation type="submission" date="2019-12" db="EMBL/GenBank/DDBJ databases">
        <title>Novel species isolated from a subtropical stream in China.</title>
        <authorList>
            <person name="Lu H."/>
        </authorList>
    </citation>
    <scope>NUCLEOTIDE SEQUENCE [LARGE SCALE GENOMIC DNA]</scope>
    <source>
        <strain evidence="1 2">FT50W</strain>
    </source>
</reference>
<dbReference type="Proteomes" id="UP000474565">
    <property type="component" value="Unassembled WGS sequence"/>
</dbReference>
<dbReference type="AlphaFoldDB" id="A0A6L8MKZ1"/>
<gene>
    <name evidence="1" type="ORF">GTP44_11525</name>
</gene>
<proteinExistence type="predicted"/>
<sequence>MRWCLMVLLLALVCRWGVAQVGPRYVIELPGTAAPAASQGRVQLAGKGLVLIRFQGLSVLVVAADAESYCQEAVPDWPAADLLVILPASAGRYDGLAPLRVLRDGAPVIVAEGAVDGGGGALGPRLYPMQPWNTLDLRKHGTRLRVTALPGRPGMAALAGYLLDLGNRRASYRVYAGGAEDELAQLAQRLPGADLALLPAQGGTRVLALNRGTPDSGEPATLTAAGYAFKALKR</sequence>
<comment type="caution">
    <text evidence="1">The sequence shown here is derived from an EMBL/GenBank/DDBJ whole genome shotgun (WGS) entry which is preliminary data.</text>
</comment>
<evidence type="ECO:0008006" key="3">
    <source>
        <dbReference type="Google" id="ProtNLM"/>
    </source>
</evidence>
<accession>A0A6L8MKZ1</accession>
<organism evidence="1 2">
    <name type="scientific">Duganella lactea</name>
    <dbReference type="NCBI Taxonomy" id="2692173"/>
    <lineage>
        <taxon>Bacteria</taxon>
        <taxon>Pseudomonadati</taxon>
        <taxon>Pseudomonadota</taxon>
        <taxon>Betaproteobacteria</taxon>
        <taxon>Burkholderiales</taxon>
        <taxon>Oxalobacteraceae</taxon>
        <taxon>Telluria group</taxon>
        <taxon>Duganella</taxon>
    </lineage>
</organism>
<evidence type="ECO:0000313" key="2">
    <source>
        <dbReference type="Proteomes" id="UP000474565"/>
    </source>
</evidence>